<evidence type="ECO:0000256" key="1">
    <source>
        <dbReference type="SAM" id="Phobius"/>
    </source>
</evidence>
<dbReference type="Gene3D" id="3.20.20.80">
    <property type="entry name" value="Glycosidases"/>
    <property type="match status" value="1"/>
</dbReference>
<dbReference type="EMBL" id="JAFBDR010000012">
    <property type="protein sequence ID" value="MBM7571860.1"/>
    <property type="molecule type" value="Genomic_DNA"/>
</dbReference>
<feature type="transmembrane region" description="Helical" evidence="1">
    <location>
        <begin position="5"/>
        <end position="22"/>
    </location>
</feature>
<dbReference type="InterPro" id="IPR017853">
    <property type="entry name" value="GH"/>
</dbReference>
<accession>A0ABS2N1T2</accession>
<evidence type="ECO:0000313" key="3">
    <source>
        <dbReference type="EMBL" id="MBM7571860.1"/>
    </source>
</evidence>
<name>A0ABS2N1T2_9BACI</name>
<keyword evidence="3" id="KW-0378">Hydrolase</keyword>
<keyword evidence="4" id="KW-1185">Reference proteome</keyword>
<keyword evidence="1" id="KW-1133">Transmembrane helix</keyword>
<dbReference type="GO" id="GO:0016787">
    <property type="term" value="F:hydrolase activity"/>
    <property type="evidence" value="ECO:0007669"/>
    <property type="project" value="UniProtKB-KW"/>
</dbReference>
<organism evidence="3 4">
    <name type="scientific">Aquibacillus albus</name>
    <dbReference type="NCBI Taxonomy" id="1168171"/>
    <lineage>
        <taxon>Bacteria</taxon>
        <taxon>Bacillati</taxon>
        <taxon>Bacillota</taxon>
        <taxon>Bacilli</taxon>
        <taxon>Bacillales</taxon>
        <taxon>Bacillaceae</taxon>
        <taxon>Aquibacillus</taxon>
    </lineage>
</organism>
<dbReference type="InterPro" id="IPR013780">
    <property type="entry name" value="Glyco_hydro_b"/>
</dbReference>
<proteinExistence type="predicted"/>
<comment type="caution">
    <text evidence="3">The sequence shown here is derived from an EMBL/GenBank/DDBJ whole genome shotgun (WGS) entry which is preliminary data.</text>
</comment>
<evidence type="ECO:0000259" key="2">
    <source>
        <dbReference type="Pfam" id="PF14587"/>
    </source>
</evidence>
<dbReference type="RefSeq" id="WP_239584329.1">
    <property type="nucleotide sequence ID" value="NZ_JAFBDR010000012.1"/>
</dbReference>
<reference evidence="3 4" key="1">
    <citation type="submission" date="2021-01" db="EMBL/GenBank/DDBJ databases">
        <title>Genomic Encyclopedia of Type Strains, Phase IV (KMG-IV): sequencing the most valuable type-strain genomes for metagenomic binning, comparative biology and taxonomic classification.</title>
        <authorList>
            <person name="Goeker M."/>
        </authorList>
    </citation>
    <scope>NUCLEOTIDE SEQUENCE [LARGE SCALE GENOMIC DNA]</scope>
    <source>
        <strain evidence="3 4">DSM 23711</strain>
    </source>
</reference>
<dbReference type="PANTHER" id="PTHR42767">
    <property type="entry name" value="ENDO-BETA-1,6-GALACTANASE"/>
    <property type="match status" value="1"/>
</dbReference>
<keyword evidence="1" id="KW-0812">Transmembrane</keyword>
<evidence type="ECO:0000313" key="4">
    <source>
        <dbReference type="Proteomes" id="UP001296943"/>
    </source>
</evidence>
<dbReference type="SUPFAM" id="SSF51445">
    <property type="entry name" value="(Trans)glycosidases"/>
    <property type="match status" value="1"/>
</dbReference>
<feature type="domain" description="Endo-beta-1,6-galactanase-like" evidence="2">
    <location>
        <begin position="40"/>
        <end position="411"/>
    </location>
</feature>
<protein>
    <submittedName>
        <fullName evidence="3">O-glycosyl hydrolase</fullName>
    </submittedName>
</protein>
<gene>
    <name evidence="3" type="ORF">JOC48_002361</name>
</gene>
<dbReference type="PANTHER" id="PTHR42767:SF1">
    <property type="entry name" value="ENDO-BETA-1,6-GALACTANASE-LIKE DOMAIN-CONTAINING PROTEIN"/>
    <property type="match status" value="1"/>
</dbReference>
<dbReference type="InterPro" id="IPR039514">
    <property type="entry name" value="6GAL-like"/>
</dbReference>
<dbReference type="Proteomes" id="UP001296943">
    <property type="component" value="Unassembled WGS sequence"/>
</dbReference>
<dbReference type="Gene3D" id="2.60.40.1180">
    <property type="entry name" value="Golgi alpha-mannosidase II"/>
    <property type="match status" value="1"/>
</dbReference>
<dbReference type="InterPro" id="IPR039743">
    <property type="entry name" value="6GAL/EXGAL"/>
</dbReference>
<sequence length="537" mass="60948">MTKKILMLSIFLVVVVVFVYLIDMSSSNRAQKELLDDSTEIFINGSERYQVIDGFGASGAWSMDPIGSEWSEPNKNKIADLLFSREKGIGLSVWRFNIGAGSDKTDQLIIKNPWRSVESFKENEEAEYDWSKQAGQQWFLNAAKERGVENFVAFVNSPPVWMTKNGHAQPDSQVGTTNLKPEYVDDFAIFLADVLEHFKNKGIDFKYVSPINEPTWDWNLAGQEGNRYSIEDIKAVVHALYQEIQARNLNTEIDVIEGVEYLAMLDDEKYAEFVGTESNYTSGVSDGRYGGKYREYIKELLGDSEIKEKIGNKISSHAYWSDQMEDSAGNDRLIRLRELLHDNINQYSSDAKFWMTEYCVLGADGHGRDLGMDTALRVARIIHYDLTKANASSWQWWTAVSKEDYKDGLIYTDYLSHGNEESIIESKLLWSFGNYSRFIRPGAYRVQLNGADNKLGLMGSAYIDEERKQLTTVFVNHGEEEELINFSFDSLPKGKEIQKLVPYVTSEENDLVEGDAISASDVYSVPAKSVVTFVGEF</sequence>
<keyword evidence="1" id="KW-0472">Membrane</keyword>
<dbReference type="Pfam" id="PF14587">
    <property type="entry name" value="Glyco_hydr_30_2"/>
    <property type="match status" value="1"/>
</dbReference>